<feature type="coiled-coil region" evidence="6">
    <location>
        <begin position="198"/>
        <end position="232"/>
    </location>
</feature>
<reference evidence="10" key="1">
    <citation type="submission" date="2022-11" db="UniProtKB">
        <authorList>
            <consortium name="WormBaseParasite"/>
        </authorList>
    </citation>
    <scope>IDENTIFICATION</scope>
</reference>
<keyword evidence="9" id="KW-1185">Reference proteome</keyword>
<keyword evidence="4 6" id="KW-0175">Coiled coil</keyword>
<dbReference type="GO" id="GO:0005856">
    <property type="term" value="C:cytoskeleton"/>
    <property type="evidence" value="ECO:0007669"/>
    <property type="project" value="UniProtKB-SubCell"/>
</dbReference>
<evidence type="ECO:0000256" key="2">
    <source>
        <dbReference type="ARBA" id="ARBA00009423"/>
    </source>
</evidence>
<evidence type="ECO:0000313" key="10">
    <source>
        <dbReference type="WBParaSite" id="Gr19_v10_g9768.t1"/>
    </source>
</evidence>
<feature type="domain" description="Transforming acidic coiled-coil-containing protein C-terminal" evidence="8">
    <location>
        <begin position="194"/>
        <end position="329"/>
    </location>
</feature>
<comment type="subcellular location">
    <subcellularLocation>
        <location evidence="1">Cytoplasm</location>
        <location evidence="1">Cytoskeleton</location>
    </subcellularLocation>
</comment>
<evidence type="ECO:0000256" key="6">
    <source>
        <dbReference type="SAM" id="Coils"/>
    </source>
</evidence>
<feature type="coiled-coil region" evidence="6">
    <location>
        <begin position="258"/>
        <end position="317"/>
    </location>
</feature>
<evidence type="ECO:0000256" key="4">
    <source>
        <dbReference type="ARBA" id="ARBA00023054"/>
    </source>
</evidence>
<dbReference type="Proteomes" id="UP000887572">
    <property type="component" value="Unplaced"/>
</dbReference>
<evidence type="ECO:0000256" key="3">
    <source>
        <dbReference type="ARBA" id="ARBA00022490"/>
    </source>
</evidence>
<organism evidence="9 10">
    <name type="scientific">Globodera rostochiensis</name>
    <name type="common">Golden nematode worm</name>
    <name type="synonym">Heterodera rostochiensis</name>
    <dbReference type="NCBI Taxonomy" id="31243"/>
    <lineage>
        <taxon>Eukaryota</taxon>
        <taxon>Metazoa</taxon>
        <taxon>Ecdysozoa</taxon>
        <taxon>Nematoda</taxon>
        <taxon>Chromadorea</taxon>
        <taxon>Rhabditida</taxon>
        <taxon>Tylenchina</taxon>
        <taxon>Tylenchomorpha</taxon>
        <taxon>Tylenchoidea</taxon>
        <taxon>Heteroderidae</taxon>
        <taxon>Heteroderinae</taxon>
        <taxon>Globodera</taxon>
    </lineage>
</organism>
<dbReference type="Gene3D" id="1.20.5.1700">
    <property type="match status" value="1"/>
</dbReference>
<comment type="similarity">
    <text evidence="2">Belongs to the TACC family.</text>
</comment>
<dbReference type="WBParaSite" id="Gr19_v10_g9768.t1">
    <property type="protein sequence ID" value="Gr19_v10_g9768.t1"/>
    <property type="gene ID" value="Gr19_v10_g9768"/>
</dbReference>
<proteinExistence type="inferred from homology"/>
<evidence type="ECO:0000259" key="8">
    <source>
        <dbReference type="Pfam" id="PF05010"/>
    </source>
</evidence>
<name>A0A914IGV3_GLORO</name>
<evidence type="ECO:0000256" key="7">
    <source>
        <dbReference type="SAM" id="MobiDB-lite"/>
    </source>
</evidence>
<dbReference type="AlphaFoldDB" id="A0A914IGV3"/>
<keyword evidence="5" id="KW-0206">Cytoskeleton</keyword>
<evidence type="ECO:0000313" key="9">
    <source>
        <dbReference type="Proteomes" id="UP000887572"/>
    </source>
</evidence>
<dbReference type="InterPro" id="IPR007707">
    <property type="entry name" value="TACC_C"/>
</dbReference>
<keyword evidence="3" id="KW-0963">Cytoplasm</keyword>
<dbReference type="Pfam" id="PF05010">
    <property type="entry name" value="TACC_C"/>
    <property type="match status" value="1"/>
</dbReference>
<accession>A0A914IGV3</accession>
<evidence type="ECO:0000256" key="1">
    <source>
        <dbReference type="ARBA" id="ARBA00004245"/>
    </source>
</evidence>
<protein>
    <submittedName>
        <fullName evidence="10">Transforming acidic coiled-coil-containing protein C-terminal domain-containing protein</fullName>
    </submittedName>
</protein>
<feature type="region of interest" description="Disordered" evidence="7">
    <location>
        <begin position="335"/>
        <end position="373"/>
    </location>
</feature>
<evidence type="ECO:0000256" key="5">
    <source>
        <dbReference type="ARBA" id="ARBA00023212"/>
    </source>
</evidence>
<sequence length="373" mass="42269">MEMETTETAAAALNPRQSAMNRTMIISKKSARRPGLPEVSPTDFVGGKSGKNGIFVEKLHFNSNGNAAKIALAPQNSPTICAELEQILRDFSLDDGICQKILDIAKIREKRWAEMVEKCEKDKAMESQLYELKLKAANKNSEKATELFKILEENGIDIDAVLTDRFADSIRRHFQRRASTPRANESPNSVAANYNETVFKLMREKDALGGEINSLEENYSNLFKLYEKMRLNCVNLKEVEQSLRVELDGLGRKYGALHKMYTELLVEAQKKLEDANEELRHSDKEHVQKTMALRLALKRAQIRLGSVEKALELKNKENAELHDICGQLIEAREQFEQHQQQQQHNNSSALSVADNESVKENSTAHGRHLFSQC</sequence>